<feature type="transmembrane region" description="Helical" evidence="7">
    <location>
        <begin position="132"/>
        <end position="151"/>
    </location>
</feature>
<feature type="transmembrane region" description="Helical" evidence="7">
    <location>
        <begin position="64"/>
        <end position="90"/>
    </location>
</feature>
<dbReference type="SUPFAM" id="SSF103473">
    <property type="entry name" value="MFS general substrate transporter"/>
    <property type="match status" value="1"/>
</dbReference>
<evidence type="ECO:0000256" key="4">
    <source>
        <dbReference type="ARBA" id="ARBA00022692"/>
    </source>
</evidence>
<dbReference type="NCBIfam" id="TIGR00711">
    <property type="entry name" value="efflux_EmrB"/>
    <property type="match status" value="1"/>
</dbReference>
<organism evidence="9 10">
    <name type="scientific">Polyrhizophydium stewartii</name>
    <dbReference type="NCBI Taxonomy" id="2732419"/>
    <lineage>
        <taxon>Eukaryota</taxon>
        <taxon>Fungi</taxon>
        <taxon>Fungi incertae sedis</taxon>
        <taxon>Chytridiomycota</taxon>
        <taxon>Chytridiomycota incertae sedis</taxon>
        <taxon>Chytridiomycetes</taxon>
        <taxon>Rhizophydiales</taxon>
        <taxon>Rhizophydiales incertae sedis</taxon>
        <taxon>Polyrhizophydium</taxon>
    </lineage>
</organism>
<dbReference type="InterPro" id="IPR004638">
    <property type="entry name" value="EmrB-like"/>
</dbReference>
<keyword evidence="6 7" id="KW-0472">Membrane</keyword>
<feature type="transmembrane region" description="Helical" evidence="7">
    <location>
        <begin position="190"/>
        <end position="208"/>
    </location>
</feature>
<dbReference type="Pfam" id="PF07690">
    <property type="entry name" value="MFS_1"/>
    <property type="match status" value="1"/>
</dbReference>
<evidence type="ECO:0000256" key="2">
    <source>
        <dbReference type="ARBA" id="ARBA00022448"/>
    </source>
</evidence>
<feature type="transmembrane region" description="Helical" evidence="7">
    <location>
        <begin position="450"/>
        <end position="472"/>
    </location>
</feature>
<keyword evidence="3" id="KW-1003">Cell membrane</keyword>
<feature type="transmembrane region" description="Helical" evidence="7">
    <location>
        <begin position="252"/>
        <end position="275"/>
    </location>
</feature>
<evidence type="ECO:0000256" key="1">
    <source>
        <dbReference type="ARBA" id="ARBA00004651"/>
    </source>
</evidence>
<sequence length="566" mass="59538">MASAQQSLGTQHEQTSGVTLVLSADIERIGDKDAEVAKPASSAASDGDTADAGAPVAKTTNIEFALILLGLAMAVFLASLDQTIVSVAIPAVAQEFKSLDEIAWIGTAFFLTSTAFIPTYGKLADIFGRKPVFLLAVFVFEIGSIMCGASTSMKMLIVSRAVAGLGGGGIFSLAIIIISDLVPLKDRAKYQGLIGACFGLASVAGPLLGGLFTDKLSWRWNFYINGPVGAITIVVSLFILKLPHTGGDWRASFARVDFLGTAVLVAGVITFLIPIQGGGTLYEWNSPTVISLFIVGAVLLIAFVLIELRVAKEPIMPLELFTKRYALSAFASAFFLGMSFFGAIFYTPVYFQVVNGDTATQAGINTIPLIMGMVVFSISAGVIASSTGHYMPLVTLGGILITIGLGLMSTLGAASTTGMKIGYLIITGAGLGFGFQSIVIASQASVEESYLAVVTSISNFWQTIGAVFGLAITSSVFNNKLKTLLAELATPTFDPLPLAGDPTLIRNRQFVPTAELQAQVIDAYVKALSQIFIVSIPFAAMLVVMSLFVKRTRLSEELRKAPAVAG</sequence>
<dbReference type="PRINTS" id="PR01036">
    <property type="entry name" value="TCRTETB"/>
</dbReference>
<feature type="transmembrane region" description="Helical" evidence="7">
    <location>
        <begin position="287"/>
        <end position="306"/>
    </location>
</feature>
<dbReference type="PANTHER" id="PTHR23501:SF198">
    <property type="entry name" value="AZOLE RESISTANCE PROTEIN 1-RELATED"/>
    <property type="match status" value="1"/>
</dbReference>
<dbReference type="InterPro" id="IPR036259">
    <property type="entry name" value="MFS_trans_sf"/>
</dbReference>
<evidence type="ECO:0000256" key="6">
    <source>
        <dbReference type="ARBA" id="ARBA00023136"/>
    </source>
</evidence>
<keyword evidence="5 7" id="KW-1133">Transmembrane helix</keyword>
<feature type="transmembrane region" description="Helical" evidence="7">
    <location>
        <begin position="327"/>
        <end position="346"/>
    </location>
</feature>
<dbReference type="CDD" id="cd17502">
    <property type="entry name" value="MFS_Azr1_MDR_like"/>
    <property type="match status" value="1"/>
</dbReference>
<dbReference type="Proteomes" id="UP001527925">
    <property type="component" value="Unassembled WGS sequence"/>
</dbReference>
<keyword evidence="10" id="KW-1185">Reference proteome</keyword>
<evidence type="ECO:0000256" key="7">
    <source>
        <dbReference type="SAM" id="Phobius"/>
    </source>
</evidence>
<protein>
    <recommendedName>
        <fullName evidence="8">Major facilitator superfamily (MFS) profile domain-containing protein</fullName>
    </recommendedName>
</protein>
<dbReference type="EMBL" id="JADGIZ020000011">
    <property type="protein sequence ID" value="KAL2917426.1"/>
    <property type="molecule type" value="Genomic_DNA"/>
</dbReference>
<dbReference type="Gene3D" id="1.20.1250.20">
    <property type="entry name" value="MFS general substrate transporter like domains"/>
    <property type="match status" value="1"/>
</dbReference>
<feature type="transmembrane region" description="Helical" evidence="7">
    <location>
        <begin position="527"/>
        <end position="549"/>
    </location>
</feature>
<feature type="transmembrane region" description="Helical" evidence="7">
    <location>
        <begin position="421"/>
        <end position="441"/>
    </location>
</feature>
<evidence type="ECO:0000256" key="3">
    <source>
        <dbReference type="ARBA" id="ARBA00022475"/>
    </source>
</evidence>
<keyword evidence="2" id="KW-0813">Transport</keyword>
<gene>
    <name evidence="9" type="ORF">HK105_203091</name>
</gene>
<dbReference type="InterPro" id="IPR020846">
    <property type="entry name" value="MFS_dom"/>
</dbReference>
<evidence type="ECO:0000256" key="5">
    <source>
        <dbReference type="ARBA" id="ARBA00022989"/>
    </source>
</evidence>
<reference evidence="9 10" key="1">
    <citation type="submission" date="2023-09" db="EMBL/GenBank/DDBJ databases">
        <title>Pangenome analysis of Batrachochytrium dendrobatidis and related Chytrids.</title>
        <authorList>
            <person name="Yacoub M.N."/>
            <person name="Stajich J.E."/>
            <person name="James T.Y."/>
        </authorList>
    </citation>
    <scope>NUCLEOTIDE SEQUENCE [LARGE SCALE GENOMIC DNA]</scope>
    <source>
        <strain evidence="9 10">JEL0888</strain>
    </source>
</reference>
<accession>A0ABR4ND52</accession>
<feature type="transmembrane region" description="Helical" evidence="7">
    <location>
        <begin position="220"/>
        <end position="240"/>
    </location>
</feature>
<proteinExistence type="predicted"/>
<evidence type="ECO:0000259" key="8">
    <source>
        <dbReference type="PROSITE" id="PS50850"/>
    </source>
</evidence>
<dbReference type="PANTHER" id="PTHR23501">
    <property type="entry name" value="MAJOR FACILITATOR SUPERFAMILY"/>
    <property type="match status" value="1"/>
</dbReference>
<evidence type="ECO:0000313" key="10">
    <source>
        <dbReference type="Proteomes" id="UP001527925"/>
    </source>
</evidence>
<keyword evidence="4 7" id="KW-0812">Transmembrane</keyword>
<name>A0ABR4ND52_9FUNG</name>
<feature type="transmembrane region" description="Helical" evidence="7">
    <location>
        <begin position="393"/>
        <end position="415"/>
    </location>
</feature>
<dbReference type="InterPro" id="IPR011701">
    <property type="entry name" value="MFS"/>
</dbReference>
<comment type="subcellular location">
    <subcellularLocation>
        <location evidence="1">Cell membrane</location>
        <topology evidence="1">Multi-pass membrane protein</topology>
    </subcellularLocation>
</comment>
<evidence type="ECO:0000313" key="9">
    <source>
        <dbReference type="EMBL" id="KAL2917426.1"/>
    </source>
</evidence>
<comment type="caution">
    <text evidence="9">The sequence shown here is derived from an EMBL/GenBank/DDBJ whole genome shotgun (WGS) entry which is preliminary data.</text>
</comment>
<dbReference type="PROSITE" id="PS50850">
    <property type="entry name" value="MFS"/>
    <property type="match status" value="1"/>
</dbReference>
<feature type="transmembrane region" description="Helical" evidence="7">
    <location>
        <begin position="157"/>
        <end position="178"/>
    </location>
</feature>
<feature type="transmembrane region" description="Helical" evidence="7">
    <location>
        <begin position="102"/>
        <end position="120"/>
    </location>
</feature>
<feature type="transmembrane region" description="Helical" evidence="7">
    <location>
        <begin position="366"/>
        <end position="386"/>
    </location>
</feature>
<feature type="domain" description="Major facilitator superfamily (MFS) profile" evidence="8">
    <location>
        <begin position="67"/>
        <end position="553"/>
    </location>
</feature>
<dbReference type="Gene3D" id="1.20.1720.10">
    <property type="entry name" value="Multidrug resistance protein D"/>
    <property type="match status" value="1"/>
</dbReference>